<dbReference type="Proteomes" id="UP000692954">
    <property type="component" value="Unassembled WGS sequence"/>
</dbReference>
<dbReference type="CDD" id="cd03506">
    <property type="entry name" value="Delta6-FADS-like"/>
    <property type="match status" value="1"/>
</dbReference>
<evidence type="ECO:0000313" key="3">
    <source>
        <dbReference type="EMBL" id="CAD8055801.1"/>
    </source>
</evidence>
<sequence>MEGIITQFGILFLLIALFTFEGLFKLVPLYSIIAEIYSLYLDSQKNAPKQKEISKNQKFTWQELKKHDNQSSAYVAIKGKVYDVTSFLNNHPGGREFLLLNCGRDASLAFQSYHPFSEKPEKLLEKYLIGDLITTEWPTFKPDSGFYKECSDRVKKYFESKGINPKTPIPGLMRAIPLWICFFYTFYLTFIDDSFCLCKRILIGTIFGILQALNTLHLMHDASHGAVGNNEKWWWFFGRMTLDYISGSSMVAWQNQHVIGHHQYTNIMGSDPDIPQSKEGDVRRLVKEQIWCTMYKYQHLYMPVLYGLLSLRSRYYDVFEIFLKETDGPVKVNPISLQDKLRQASSKLLWLFWRCYLPIFVFGMTQFQFWFLFIYVEFITGYWLAINFQVSHVSDEAEFFYNNMDKVAKNGTNEQWPIEWAILQIKSSVDYSHGNWFMTYLCGALNYQVIHHLFPGVSQYLYPEIAPIVLEVCKKYNLKYNLLPGFKEAWNGHFNHLKNMGKLKKFVGFAKME</sequence>
<dbReference type="InterPro" id="IPR012171">
    <property type="entry name" value="Fatty_acid_desaturase"/>
</dbReference>
<keyword evidence="1" id="KW-0472">Membrane</keyword>
<protein>
    <recommendedName>
        <fullName evidence="2">Cytochrome b5 heme-binding domain-containing protein</fullName>
    </recommendedName>
</protein>
<dbReference type="PROSITE" id="PS00191">
    <property type="entry name" value="CYTOCHROME_B5_1"/>
    <property type="match status" value="1"/>
</dbReference>
<reference evidence="3" key="1">
    <citation type="submission" date="2021-01" db="EMBL/GenBank/DDBJ databases">
        <authorList>
            <consortium name="Genoscope - CEA"/>
            <person name="William W."/>
        </authorList>
    </citation>
    <scope>NUCLEOTIDE SEQUENCE</scope>
</reference>
<evidence type="ECO:0000259" key="2">
    <source>
        <dbReference type="PROSITE" id="PS50255"/>
    </source>
</evidence>
<dbReference type="EMBL" id="CAJJDN010000009">
    <property type="protein sequence ID" value="CAD8055801.1"/>
    <property type="molecule type" value="Genomic_DNA"/>
</dbReference>
<dbReference type="InterPro" id="IPR005804">
    <property type="entry name" value="FA_desaturase_dom"/>
</dbReference>
<dbReference type="PROSITE" id="PS50255">
    <property type="entry name" value="CYTOCHROME_B5_2"/>
    <property type="match status" value="1"/>
</dbReference>
<evidence type="ECO:0000256" key="1">
    <source>
        <dbReference type="SAM" id="Phobius"/>
    </source>
</evidence>
<proteinExistence type="predicted"/>
<dbReference type="SMART" id="SM01117">
    <property type="entry name" value="Cyt-b5"/>
    <property type="match status" value="1"/>
</dbReference>
<dbReference type="Pfam" id="PF00173">
    <property type="entry name" value="Cyt-b5"/>
    <property type="match status" value="1"/>
</dbReference>
<dbReference type="OrthoDB" id="260091at2759"/>
<dbReference type="GO" id="GO:0016020">
    <property type="term" value="C:membrane"/>
    <property type="evidence" value="ECO:0007669"/>
    <property type="project" value="TreeGrafter"/>
</dbReference>
<dbReference type="InterPro" id="IPR001199">
    <property type="entry name" value="Cyt_B5-like_heme/steroid-bd"/>
</dbReference>
<dbReference type="AlphaFoldDB" id="A0A8S1KMT3"/>
<accession>A0A8S1KMT3</accession>
<keyword evidence="1" id="KW-0812">Transmembrane</keyword>
<gene>
    <name evidence="3" type="ORF">PSON_ATCC_30995.1.T0090427</name>
</gene>
<comment type="caution">
    <text evidence="3">The sequence shown here is derived from an EMBL/GenBank/DDBJ whole genome shotgun (WGS) entry which is preliminary data.</text>
</comment>
<dbReference type="GO" id="GO:0016717">
    <property type="term" value="F:oxidoreductase activity, acting on paired donors, with oxidation of a pair of donors resulting in the reduction of molecular oxygen to two molecules of water"/>
    <property type="evidence" value="ECO:0007669"/>
    <property type="project" value="TreeGrafter"/>
</dbReference>
<dbReference type="PANTHER" id="PTHR19353:SF19">
    <property type="entry name" value="DELTA(5) FATTY ACID DESATURASE C-RELATED"/>
    <property type="match status" value="1"/>
</dbReference>
<organism evidence="3 4">
    <name type="scientific">Paramecium sonneborni</name>
    <dbReference type="NCBI Taxonomy" id="65129"/>
    <lineage>
        <taxon>Eukaryota</taxon>
        <taxon>Sar</taxon>
        <taxon>Alveolata</taxon>
        <taxon>Ciliophora</taxon>
        <taxon>Intramacronucleata</taxon>
        <taxon>Oligohymenophorea</taxon>
        <taxon>Peniculida</taxon>
        <taxon>Parameciidae</taxon>
        <taxon>Paramecium</taxon>
    </lineage>
</organism>
<dbReference type="GO" id="GO:0020037">
    <property type="term" value="F:heme binding"/>
    <property type="evidence" value="ECO:0007669"/>
    <property type="project" value="InterPro"/>
</dbReference>
<feature type="transmembrane region" description="Helical" evidence="1">
    <location>
        <begin position="171"/>
        <end position="189"/>
    </location>
</feature>
<feature type="transmembrane region" description="Helical" evidence="1">
    <location>
        <begin position="348"/>
        <end position="364"/>
    </location>
</feature>
<dbReference type="GO" id="GO:0006636">
    <property type="term" value="P:unsaturated fatty acid biosynthetic process"/>
    <property type="evidence" value="ECO:0007669"/>
    <property type="project" value="UniProtKB-ARBA"/>
</dbReference>
<dbReference type="PANTHER" id="PTHR19353">
    <property type="entry name" value="FATTY ACID DESATURASE 2"/>
    <property type="match status" value="1"/>
</dbReference>
<keyword evidence="4" id="KW-1185">Reference proteome</keyword>
<keyword evidence="1" id="KW-1133">Transmembrane helix</keyword>
<evidence type="ECO:0000313" key="4">
    <source>
        <dbReference type="Proteomes" id="UP000692954"/>
    </source>
</evidence>
<feature type="domain" description="Cytochrome b5 heme-binding" evidence="2">
    <location>
        <begin position="56"/>
        <end position="133"/>
    </location>
</feature>
<dbReference type="PIRSF" id="PIRSF015921">
    <property type="entry name" value="FA_sphinglp_des"/>
    <property type="match status" value="1"/>
</dbReference>
<dbReference type="InterPro" id="IPR018506">
    <property type="entry name" value="Cyt_B5_heme-BS"/>
</dbReference>
<dbReference type="Pfam" id="PF00487">
    <property type="entry name" value="FA_desaturase"/>
    <property type="match status" value="1"/>
</dbReference>
<feature type="transmembrane region" description="Helical" evidence="1">
    <location>
        <begin position="6"/>
        <end position="24"/>
    </location>
</feature>
<dbReference type="GO" id="GO:0042759">
    <property type="term" value="P:long-chain fatty acid biosynthetic process"/>
    <property type="evidence" value="ECO:0007669"/>
    <property type="project" value="UniProtKB-ARBA"/>
</dbReference>
<name>A0A8S1KMT3_9CILI</name>